<gene>
    <name evidence="1" type="ORF">HPB48_010433</name>
</gene>
<dbReference type="Proteomes" id="UP000821853">
    <property type="component" value="Unassembled WGS sequence"/>
</dbReference>
<dbReference type="AlphaFoldDB" id="A0A9J6GUK0"/>
<keyword evidence="2" id="KW-1185">Reference proteome</keyword>
<dbReference type="VEuPathDB" id="VectorBase:HLOH_063620"/>
<sequence length="125" mass="14189">MQHLEPAKHRCPRFAAAPATTGIAQQHPTWPPLPEDPIIERVTEIVRNQHIHPRLSQYNAFTQDPQSPTAILVHTSHPAPPHTLSQTIRHTFVETLSTRPTRTSLNILNIYSPPNDHLRTIEPPF</sequence>
<dbReference type="EMBL" id="JABSTR010000008">
    <property type="protein sequence ID" value="KAH9377932.1"/>
    <property type="molecule type" value="Genomic_DNA"/>
</dbReference>
<evidence type="ECO:0000313" key="2">
    <source>
        <dbReference type="Proteomes" id="UP000821853"/>
    </source>
</evidence>
<protein>
    <submittedName>
        <fullName evidence="1">Uncharacterized protein</fullName>
    </submittedName>
</protein>
<organism evidence="1 2">
    <name type="scientific">Haemaphysalis longicornis</name>
    <name type="common">Bush tick</name>
    <dbReference type="NCBI Taxonomy" id="44386"/>
    <lineage>
        <taxon>Eukaryota</taxon>
        <taxon>Metazoa</taxon>
        <taxon>Ecdysozoa</taxon>
        <taxon>Arthropoda</taxon>
        <taxon>Chelicerata</taxon>
        <taxon>Arachnida</taxon>
        <taxon>Acari</taxon>
        <taxon>Parasitiformes</taxon>
        <taxon>Ixodida</taxon>
        <taxon>Ixodoidea</taxon>
        <taxon>Ixodidae</taxon>
        <taxon>Haemaphysalinae</taxon>
        <taxon>Haemaphysalis</taxon>
    </lineage>
</organism>
<reference evidence="1 2" key="1">
    <citation type="journal article" date="2020" name="Cell">
        <title>Large-Scale Comparative Analyses of Tick Genomes Elucidate Their Genetic Diversity and Vector Capacities.</title>
        <authorList>
            <consortium name="Tick Genome and Microbiome Consortium (TIGMIC)"/>
            <person name="Jia N."/>
            <person name="Wang J."/>
            <person name="Shi W."/>
            <person name="Du L."/>
            <person name="Sun Y."/>
            <person name="Zhan W."/>
            <person name="Jiang J.F."/>
            <person name="Wang Q."/>
            <person name="Zhang B."/>
            <person name="Ji P."/>
            <person name="Bell-Sakyi L."/>
            <person name="Cui X.M."/>
            <person name="Yuan T.T."/>
            <person name="Jiang B.G."/>
            <person name="Yang W.F."/>
            <person name="Lam T.T."/>
            <person name="Chang Q.C."/>
            <person name="Ding S.J."/>
            <person name="Wang X.J."/>
            <person name="Zhu J.G."/>
            <person name="Ruan X.D."/>
            <person name="Zhao L."/>
            <person name="Wei J.T."/>
            <person name="Ye R.Z."/>
            <person name="Que T.C."/>
            <person name="Du C.H."/>
            <person name="Zhou Y.H."/>
            <person name="Cheng J.X."/>
            <person name="Dai P.F."/>
            <person name="Guo W.B."/>
            <person name="Han X.H."/>
            <person name="Huang E.J."/>
            <person name="Li L.F."/>
            <person name="Wei W."/>
            <person name="Gao Y.C."/>
            <person name="Liu J.Z."/>
            <person name="Shao H.Z."/>
            <person name="Wang X."/>
            <person name="Wang C.C."/>
            <person name="Yang T.C."/>
            <person name="Huo Q.B."/>
            <person name="Li W."/>
            <person name="Chen H.Y."/>
            <person name="Chen S.E."/>
            <person name="Zhou L.G."/>
            <person name="Ni X.B."/>
            <person name="Tian J.H."/>
            <person name="Sheng Y."/>
            <person name="Liu T."/>
            <person name="Pan Y.S."/>
            <person name="Xia L.Y."/>
            <person name="Li J."/>
            <person name="Zhao F."/>
            <person name="Cao W.C."/>
        </authorList>
    </citation>
    <scope>NUCLEOTIDE SEQUENCE [LARGE SCALE GENOMIC DNA]</scope>
    <source>
        <strain evidence="1">HaeL-2018</strain>
    </source>
</reference>
<accession>A0A9J6GUK0</accession>
<evidence type="ECO:0000313" key="1">
    <source>
        <dbReference type="EMBL" id="KAH9377932.1"/>
    </source>
</evidence>
<name>A0A9J6GUK0_HAELO</name>
<comment type="caution">
    <text evidence="1">The sequence shown here is derived from an EMBL/GenBank/DDBJ whole genome shotgun (WGS) entry which is preliminary data.</text>
</comment>
<proteinExistence type="predicted"/>